<evidence type="ECO:0000313" key="1">
    <source>
        <dbReference type="EMBL" id="MPN46566.1"/>
    </source>
</evidence>
<protein>
    <submittedName>
        <fullName evidence="1">Uncharacterized protein</fullName>
    </submittedName>
</protein>
<sequence>MYCADRRRLFYYLHPDKNVEQKYKIERIPKYSGSYFDLVNTVEAEGGDTRQTLKNLAERLKLARVGAVGHADTTKDTAEKQLTSREPVHIPIPDYFGDKVQPLEAYSQISEENLKKCIREKKYAEAIEILKKLNLINPKKSIYFADQIRFLEKALVNSKK</sequence>
<accession>A0A645I6P3</accession>
<dbReference type="AlphaFoldDB" id="A0A645I6P3"/>
<comment type="caution">
    <text evidence="1">The sequence shown here is derived from an EMBL/GenBank/DDBJ whole genome shotgun (WGS) entry which is preliminary data.</text>
</comment>
<name>A0A645I6P3_9ZZZZ</name>
<gene>
    <name evidence="1" type="ORF">SDC9_194156</name>
</gene>
<proteinExistence type="predicted"/>
<dbReference type="EMBL" id="VSSQ01107339">
    <property type="protein sequence ID" value="MPN46566.1"/>
    <property type="molecule type" value="Genomic_DNA"/>
</dbReference>
<organism evidence="1">
    <name type="scientific">bioreactor metagenome</name>
    <dbReference type="NCBI Taxonomy" id="1076179"/>
    <lineage>
        <taxon>unclassified sequences</taxon>
        <taxon>metagenomes</taxon>
        <taxon>ecological metagenomes</taxon>
    </lineage>
</organism>
<reference evidence="1" key="1">
    <citation type="submission" date="2019-08" db="EMBL/GenBank/DDBJ databases">
        <authorList>
            <person name="Kucharzyk K."/>
            <person name="Murdoch R.W."/>
            <person name="Higgins S."/>
            <person name="Loffler F."/>
        </authorList>
    </citation>
    <scope>NUCLEOTIDE SEQUENCE</scope>
</reference>